<comment type="caution">
    <text evidence="1">The sequence shown here is derived from an EMBL/GenBank/DDBJ whole genome shotgun (WGS) entry which is preliminary data.</text>
</comment>
<reference evidence="1 2" key="1">
    <citation type="submission" date="2015-01" db="EMBL/GenBank/DDBJ databases">
        <title>Evolution of Trichinella species and genotypes.</title>
        <authorList>
            <person name="Korhonen P.K."/>
            <person name="Edoardo P."/>
            <person name="Giuseppe L.R."/>
            <person name="Gasser R.B."/>
        </authorList>
    </citation>
    <scope>NUCLEOTIDE SEQUENCE [LARGE SCALE GENOMIC DNA]</scope>
    <source>
        <strain evidence="1">ISS470</strain>
    </source>
</reference>
<dbReference type="AlphaFoldDB" id="A0A0V1FP12"/>
<dbReference type="EMBL" id="JYDT01000051">
    <property type="protein sequence ID" value="KRY87744.1"/>
    <property type="molecule type" value="Genomic_DNA"/>
</dbReference>
<dbReference type="Proteomes" id="UP000054995">
    <property type="component" value="Unassembled WGS sequence"/>
</dbReference>
<evidence type="ECO:0000313" key="1">
    <source>
        <dbReference type="EMBL" id="KRY87744.1"/>
    </source>
</evidence>
<sequence length="63" mass="7286">MTTQLMFIFPCTDGGVVIFARHNNNYSVIWLNGKFISYPDNIDSQTSPYPYIFIFAKRDVSCK</sequence>
<organism evidence="1 2">
    <name type="scientific">Trichinella pseudospiralis</name>
    <name type="common">Parasitic roundworm</name>
    <dbReference type="NCBI Taxonomy" id="6337"/>
    <lineage>
        <taxon>Eukaryota</taxon>
        <taxon>Metazoa</taxon>
        <taxon>Ecdysozoa</taxon>
        <taxon>Nematoda</taxon>
        <taxon>Enoplea</taxon>
        <taxon>Dorylaimia</taxon>
        <taxon>Trichinellida</taxon>
        <taxon>Trichinellidae</taxon>
        <taxon>Trichinella</taxon>
    </lineage>
</organism>
<accession>A0A0V1FP12</accession>
<proteinExistence type="predicted"/>
<evidence type="ECO:0000313" key="2">
    <source>
        <dbReference type="Proteomes" id="UP000054995"/>
    </source>
</evidence>
<gene>
    <name evidence="1" type="ORF">T4D_2478</name>
</gene>
<protein>
    <submittedName>
        <fullName evidence="1">Uncharacterized protein</fullName>
    </submittedName>
</protein>
<keyword evidence="2" id="KW-1185">Reference proteome</keyword>
<name>A0A0V1FP12_TRIPS</name>